<reference evidence="2 3" key="1">
    <citation type="submission" date="2023-11" db="EMBL/GenBank/DDBJ databases">
        <authorList>
            <person name="Xu M."/>
            <person name="Jiang T."/>
        </authorList>
    </citation>
    <scope>NUCLEOTIDE SEQUENCE [LARGE SCALE GENOMIC DNA]</scope>
    <source>
        <strain evidence="2 3">SD</strain>
    </source>
</reference>
<organism evidence="2 3">
    <name type="scientific">Patulibacter brassicae</name>
    <dbReference type="NCBI Taxonomy" id="1705717"/>
    <lineage>
        <taxon>Bacteria</taxon>
        <taxon>Bacillati</taxon>
        <taxon>Actinomycetota</taxon>
        <taxon>Thermoleophilia</taxon>
        <taxon>Solirubrobacterales</taxon>
        <taxon>Patulibacteraceae</taxon>
        <taxon>Patulibacter</taxon>
    </lineage>
</organism>
<protein>
    <submittedName>
        <fullName evidence="2">ParB N-terminal domain-containing protein</fullName>
    </submittedName>
</protein>
<dbReference type="InterPro" id="IPR003115">
    <property type="entry name" value="ParB_N"/>
</dbReference>
<evidence type="ECO:0000259" key="1">
    <source>
        <dbReference type="SMART" id="SM00470"/>
    </source>
</evidence>
<dbReference type="SUPFAM" id="SSF110849">
    <property type="entry name" value="ParB/Sulfiredoxin"/>
    <property type="match status" value="1"/>
</dbReference>
<dbReference type="EMBL" id="JAXAVX010000002">
    <property type="protein sequence ID" value="MDX8151103.1"/>
    <property type="molecule type" value="Genomic_DNA"/>
</dbReference>
<dbReference type="Proteomes" id="UP001277761">
    <property type="component" value="Unassembled WGS sequence"/>
</dbReference>
<evidence type="ECO:0000313" key="3">
    <source>
        <dbReference type="Proteomes" id="UP001277761"/>
    </source>
</evidence>
<feature type="domain" description="ParB-like N-terminal" evidence="1">
    <location>
        <begin position="17"/>
        <end position="100"/>
    </location>
</feature>
<dbReference type="Pfam" id="PF02195">
    <property type="entry name" value="ParB_N"/>
    <property type="match status" value="1"/>
</dbReference>
<sequence length="199" mass="21835">MAAEKRVHGIRKEIVRLAVPVTELRPFARNARRGRVPEIVASLEAHGQYRPVVARKSTGEVLAGNHTLAAVLELGWTHVAATWVDVDDDQAARIVLVDNRTNDVAGYDDQALASLLEDLADTDRELEGTGFDRDALDRLLDKVAGAKPAPEPEPLPEPAVYGVAVAVGTEEQRSELIARLEEWGYEPRRVNGTWSTQES</sequence>
<accession>A0ABU4VH43</accession>
<evidence type="ECO:0000313" key="2">
    <source>
        <dbReference type="EMBL" id="MDX8151103.1"/>
    </source>
</evidence>
<dbReference type="RefSeq" id="WP_319953256.1">
    <property type="nucleotide sequence ID" value="NZ_JAXAVX010000002.1"/>
</dbReference>
<comment type="caution">
    <text evidence="2">The sequence shown here is derived from an EMBL/GenBank/DDBJ whole genome shotgun (WGS) entry which is preliminary data.</text>
</comment>
<name>A0ABU4VH43_9ACTN</name>
<gene>
    <name evidence="2" type="ORF">SK069_05825</name>
</gene>
<keyword evidence="3" id="KW-1185">Reference proteome</keyword>
<dbReference type="InterPro" id="IPR036086">
    <property type="entry name" value="ParB/Sulfiredoxin_sf"/>
</dbReference>
<dbReference type="Gene3D" id="3.90.1530.10">
    <property type="entry name" value="Conserved hypothetical protein from pyrococcus furiosus pfu- 392566-001, ParB domain"/>
    <property type="match status" value="1"/>
</dbReference>
<proteinExistence type="predicted"/>
<dbReference type="SMART" id="SM00470">
    <property type="entry name" value="ParB"/>
    <property type="match status" value="1"/>
</dbReference>